<keyword evidence="2" id="KW-1185">Reference proteome</keyword>
<dbReference type="GeneID" id="24135163"/>
<gene>
    <name evidence="1" type="ORF">SPRG_13274</name>
</gene>
<proteinExistence type="predicted"/>
<dbReference type="RefSeq" id="XP_012207680.1">
    <property type="nucleotide sequence ID" value="XM_012352290.1"/>
</dbReference>
<dbReference type="KEGG" id="spar:SPRG_13274"/>
<organism evidence="1 2">
    <name type="scientific">Saprolegnia parasitica (strain CBS 223.65)</name>
    <dbReference type="NCBI Taxonomy" id="695850"/>
    <lineage>
        <taxon>Eukaryota</taxon>
        <taxon>Sar</taxon>
        <taxon>Stramenopiles</taxon>
        <taxon>Oomycota</taxon>
        <taxon>Saprolegniomycetes</taxon>
        <taxon>Saprolegniales</taxon>
        <taxon>Saprolegniaceae</taxon>
        <taxon>Saprolegnia</taxon>
    </lineage>
</organism>
<dbReference type="AlphaFoldDB" id="A0A067BST9"/>
<evidence type="ECO:0000313" key="2">
    <source>
        <dbReference type="Proteomes" id="UP000030745"/>
    </source>
</evidence>
<dbReference type="VEuPathDB" id="FungiDB:SPRG_13274"/>
<name>A0A067BST9_SAPPC</name>
<dbReference type="EMBL" id="KK583284">
    <property type="protein sequence ID" value="KDO21589.1"/>
    <property type="molecule type" value="Genomic_DNA"/>
</dbReference>
<evidence type="ECO:0000313" key="1">
    <source>
        <dbReference type="EMBL" id="KDO21589.1"/>
    </source>
</evidence>
<dbReference type="OMA" id="KRFVSNW"/>
<protein>
    <submittedName>
        <fullName evidence="1">Uncharacterized protein</fullName>
    </submittedName>
</protein>
<dbReference type="Proteomes" id="UP000030745">
    <property type="component" value="Unassembled WGS sequence"/>
</dbReference>
<sequence length="284" mass="32275">MDEAGFTKFISGDTVYARARRLHRATTGRTTKRFVSNWVLEDYLATMRRTPPPVVAPFMKATARDLLARLEKHQIYLPNDRDLDDLETLGLPRVLSLEALPRHYSDQILARDGSRSPSAHKVAVRLSKKLRQLQYEREAMRHVGLPGMLLHRVATRDRCTLQELAAKTDTRDYAAEAAAAAKQFCRRIHKSETHGDCSFGNSCRLDRRRTHDWGCGKRHRKTNWCRDYDDEVAANADAFGDMWATDDDDEESNLATEGSDDEFDFCVDVVATPTPMPQTMCAIS</sequence>
<accession>A0A067BST9</accession>
<reference evidence="1 2" key="1">
    <citation type="journal article" date="2013" name="PLoS Genet.">
        <title>Distinctive expansion of potential virulence genes in the genome of the oomycete fish pathogen Saprolegnia parasitica.</title>
        <authorList>
            <person name="Jiang R.H."/>
            <person name="de Bruijn I."/>
            <person name="Haas B.J."/>
            <person name="Belmonte R."/>
            <person name="Lobach L."/>
            <person name="Christie J."/>
            <person name="van den Ackerveken G."/>
            <person name="Bottin A."/>
            <person name="Bulone V."/>
            <person name="Diaz-Moreno S.M."/>
            <person name="Dumas B."/>
            <person name="Fan L."/>
            <person name="Gaulin E."/>
            <person name="Govers F."/>
            <person name="Grenville-Briggs L.J."/>
            <person name="Horner N.R."/>
            <person name="Levin J.Z."/>
            <person name="Mammella M."/>
            <person name="Meijer H.J."/>
            <person name="Morris P."/>
            <person name="Nusbaum C."/>
            <person name="Oome S."/>
            <person name="Phillips A.J."/>
            <person name="van Rooyen D."/>
            <person name="Rzeszutek E."/>
            <person name="Saraiva M."/>
            <person name="Secombes C.J."/>
            <person name="Seidl M.F."/>
            <person name="Snel B."/>
            <person name="Stassen J.H."/>
            <person name="Sykes S."/>
            <person name="Tripathy S."/>
            <person name="van den Berg H."/>
            <person name="Vega-Arreguin J.C."/>
            <person name="Wawra S."/>
            <person name="Young S.K."/>
            <person name="Zeng Q."/>
            <person name="Dieguez-Uribeondo J."/>
            <person name="Russ C."/>
            <person name="Tyler B.M."/>
            <person name="van West P."/>
        </authorList>
    </citation>
    <scope>NUCLEOTIDE SEQUENCE [LARGE SCALE GENOMIC DNA]</scope>
    <source>
        <strain evidence="1 2">CBS 223.65</strain>
    </source>
</reference>
<dbReference type="OrthoDB" id="71332at2759"/>